<dbReference type="PANTHER" id="PTHR10953:SF240">
    <property type="entry name" value="SULFUR CARRIER PROTEIN THIS ADENYLYLTRANSFERASE"/>
    <property type="match status" value="1"/>
</dbReference>
<protein>
    <submittedName>
        <fullName evidence="3">HesA/MoeB/ThiF family protein</fullName>
    </submittedName>
</protein>
<dbReference type="Proteomes" id="UP001203423">
    <property type="component" value="Unassembled WGS sequence"/>
</dbReference>
<dbReference type="SUPFAM" id="SSF69572">
    <property type="entry name" value="Activating enzymes of the ubiquitin-like proteins"/>
    <property type="match status" value="1"/>
</dbReference>
<name>A0ABT0LF55_9GAMM</name>
<evidence type="ECO:0000313" key="3">
    <source>
        <dbReference type="EMBL" id="MCL1126334.1"/>
    </source>
</evidence>
<dbReference type="CDD" id="cd00757">
    <property type="entry name" value="ThiF_MoeB_HesA_family"/>
    <property type="match status" value="1"/>
</dbReference>
<evidence type="ECO:0000259" key="2">
    <source>
        <dbReference type="Pfam" id="PF00899"/>
    </source>
</evidence>
<dbReference type="InterPro" id="IPR035985">
    <property type="entry name" value="Ubiquitin-activating_enz"/>
</dbReference>
<organism evidence="3 4">
    <name type="scientific">Shewanella surugensis</name>
    <dbReference type="NCBI Taxonomy" id="212020"/>
    <lineage>
        <taxon>Bacteria</taxon>
        <taxon>Pseudomonadati</taxon>
        <taxon>Pseudomonadota</taxon>
        <taxon>Gammaproteobacteria</taxon>
        <taxon>Alteromonadales</taxon>
        <taxon>Shewanellaceae</taxon>
        <taxon>Shewanella</taxon>
    </lineage>
</organism>
<dbReference type="InterPro" id="IPR000594">
    <property type="entry name" value="ThiF_NAD_FAD-bd"/>
</dbReference>
<dbReference type="RefSeq" id="WP_248941723.1">
    <property type="nucleotide sequence ID" value="NZ_JAKIKS010000083.1"/>
</dbReference>
<evidence type="ECO:0000256" key="1">
    <source>
        <dbReference type="SAM" id="MobiDB-lite"/>
    </source>
</evidence>
<dbReference type="Gene3D" id="3.40.50.720">
    <property type="entry name" value="NAD(P)-binding Rossmann-like Domain"/>
    <property type="match status" value="1"/>
</dbReference>
<dbReference type="InterPro" id="IPR045886">
    <property type="entry name" value="ThiF/MoeB/HesA"/>
</dbReference>
<dbReference type="PANTHER" id="PTHR10953">
    <property type="entry name" value="UBIQUITIN-ACTIVATING ENZYME E1"/>
    <property type="match status" value="1"/>
</dbReference>
<dbReference type="EMBL" id="JAKIKS010000083">
    <property type="protein sequence ID" value="MCL1126334.1"/>
    <property type="molecule type" value="Genomic_DNA"/>
</dbReference>
<gene>
    <name evidence="3" type="ORF">L2764_18055</name>
</gene>
<comment type="caution">
    <text evidence="3">The sequence shown here is derived from an EMBL/GenBank/DDBJ whole genome shotgun (WGS) entry which is preliminary data.</text>
</comment>
<feature type="domain" description="THIF-type NAD/FAD binding fold" evidence="2">
    <location>
        <begin position="19"/>
        <end position="284"/>
    </location>
</feature>
<evidence type="ECO:0000313" key="4">
    <source>
        <dbReference type="Proteomes" id="UP001203423"/>
    </source>
</evidence>
<proteinExistence type="predicted"/>
<accession>A0ABT0LF55</accession>
<dbReference type="Pfam" id="PF00899">
    <property type="entry name" value="ThiF"/>
    <property type="match status" value="1"/>
</dbReference>
<sequence length="329" mass="34996">MSQHKRIKSELAPTDFIRYSRQVLLPEVGEAGQCQLQACHVVVVGIGGLGHLAAQYLAAAGVGQLTLIDGDKVEVSNLPRQLLFTDEDIGQSKARCAQIKLQRAYVDCHIQAMDHYLDEPSVDNESIDKASTQASAQISARISEQAPMQSTLSNADLVLDCTDNFATRHLVNRLCIQAGVSLISASAAHFQGQLLKVDLTGSPKAGCYHCLFPNDMTVSQSCSSVGVLGPMVGVMASMQALLALNSLLDVAQQAAVPAAAQLFRLNGKTLQWCVAKRQRDLSCPVCSPVCLTHAATHVVNNGAAHKGASQDSSQKQVPVKSAAIKDRSA</sequence>
<keyword evidence="4" id="KW-1185">Reference proteome</keyword>
<feature type="region of interest" description="Disordered" evidence="1">
    <location>
        <begin position="304"/>
        <end position="329"/>
    </location>
</feature>
<reference evidence="3 4" key="1">
    <citation type="submission" date="2022-01" db="EMBL/GenBank/DDBJ databases">
        <title>Whole genome-based taxonomy of the Shewanellaceae.</title>
        <authorList>
            <person name="Martin-Rodriguez A.J."/>
        </authorList>
    </citation>
    <scope>NUCLEOTIDE SEQUENCE [LARGE SCALE GENOMIC DNA]</scope>
    <source>
        <strain evidence="3 4">DSM 17177</strain>
    </source>
</reference>